<evidence type="ECO:0000256" key="3">
    <source>
        <dbReference type="ARBA" id="ARBA00022723"/>
    </source>
</evidence>
<dbReference type="PANTHER" id="PTHR33751:SF9">
    <property type="entry name" value="CYTOCHROME C4"/>
    <property type="match status" value="1"/>
</dbReference>
<evidence type="ECO:0000256" key="1">
    <source>
        <dbReference type="ARBA" id="ARBA00022448"/>
    </source>
</evidence>
<dbReference type="Proteomes" id="UP001301869">
    <property type="component" value="Chromosome"/>
</dbReference>
<dbReference type="InterPro" id="IPR009056">
    <property type="entry name" value="Cyt_c-like_dom"/>
</dbReference>
<feature type="domain" description="Cytochrome c" evidence="8">
    <location>
        <begin position="28"/>
        <end position="109"/>
    </location>
</feature>
<dbReference type="RefSeq" id="WP_311883390.1">
    <property type="nucleotide sequence ID" value="NZ_CP119391.1"/>
</dbReference>
<evidence type="ECO:0000256" key="6">
    <source>
        <dbReference type="PROSITE-ProRule" id="PRU00433"/>
    </source>
</evidence>
<sequence>MRTIPQAALAAAIMLSTAALSGTVVADGDPEAGEGKVAACAACHGQDGMASADTYPNLAGQSATYLKSALTAYREGNRKGGMSSVMEPQAASLSDEDIADIAAYYSQQQPDCASADDEG</sequence>
<name>A0ABY9Z018_9GAMM</name>
<reference evidence="9 10" key="1">
    <citation type="submission" date="2023-03" db="EMBL/GenBank/DDBJ databases">
        <title>Halomonas sp. nov., isolated from Korean tranditional fermented seafood 'Jeotgal'.</title>
        <authorList>
            <person name="Kim B."/>
            <person name="Shin N.-R."/>
        </authorList>
    </citation>
    <scope>NUCLEOTIDE SEQUENCE [LARGE SCALE GENOMIC DNA]</scope>
    <source>
        <strain evidence="9 10">SG2L-4</strain>
    </source>
</reference>
<feature type="signal peptide" evidence="7">
    <location>
        <begin position="1"/>
        <end position="26"/>
    </location>
</feature>
<proteinExistence type="predicted"/>
<keyword evidence="2 6" id="KW-0349">Heme</keyword>
<gene>
    <name evidence="9" type="ORF">P1P91_13990</name>
</gene>
<dbReference type="SUPFAM" id="SSF46626">
    <property type="entry name" value="Cytochrome c"/>
    <property type="match status" value="1"/>
</dbReference>
<evidence type="ECO:0000256" key="7">
    <source>
        <dbReference type="SAM" id="SignalP"/>
    </source>
</evidence>
<feature type="chain" id="PRO_5045466744" evidence="7">
    <location>
        <begin position="27"/>
        <end position="119"/>
    </location>
</feature>
<evidence type="ECO:0000259" key="8">
    <source>
        <dbReference type="PROSITE" id="PS51007"/>
    </source>
</evidence>
<keyword evidence="1" id="KW-0813">Transport</keyword>
<dbReference type="PANTHER" id="PTHR33751">
    <property type="entry name" value="CBB3-TYPE CYTOCHROME C OXIDASE SUBUNIT FIXP"/>
    <property type="match status" value="1"/>
</dbReference>
<evidence type="ECO:0000313" key="10">
    <source>
        <dbReference type="Proteomes" id="UP001301869"/>
    </source>
</evidence>
<keyword evidence="5 6" id="KW-0408">Iron</keyword>
<evidence type="ECO:0000256" key="5">
    <source>
        <dbReference type="ARBA" id="ARBA00023004"/>
    </source>
</evidence>
<evidence type="ECO:0000256" key="4">
    <source>
        <dbReference type="ARBA" id="ARBA00022982"/>
    </source>
</evidence>
<keyword evidence="10" id="KW-1185">Reference proteome</keyword>
<dbReference type="Gene3D" id="1.10.760.10">
    <property type="entry name" value="Cytochrome c-like domain"/>
    <property type="match status" value="1"/>
</dbReference>
<dbReference type="EMBL" id="CP119391">
    <property type="protein sequence ID" value="WNK19915.1"/>
    <property type="molecule type" value="Genomic_DNA"/>
</dbReference>
<dbReference type="InterPro" id="IPR008168">
    <property type="entry name" value="Cyt_C_IC"/>
</dbReference>
<evidence type="ECO:0000313" key="9">
    <source>
        <dbReference type="EMBL" id="WNK19915.1"/>
    </source>
</evidence>
<keyword evidence="4" id="KW-0249">Electron transport</keyword>
<dbReference type="Pfam" id="PF00034">
    <property type="entry name" value="Cytochrom_C"/>
    <property type="match status" value="1"/>
</dbReference>
<dbReference type="InterPro" id="IPR050597">
    <property type="entry name" value="Cytochrome_c_Oxidase_Subunit"/>
</dbReference>
<dbReference type="PRINTS" id="PR00605">
    <property type="entry name" value="CYTCHROMECIC"/>
</dbReference>
<organism evidence="9 10">
    <name type="scientific">Halomonas piscis</name>
    <dbReference type="NCBI Taxonomy" id="3031727"/>
    <lineage>
        <taxon>Bacteria</taxon>
        <taxon>Pseudomonadati</taxon>
        <taxon>Pseudomonadota</taxon>
        <taxon>Gammaproteobacteria</taxon>
        <taxon>Oceanospirillales</taxon>
        <taxon>Halomonadaceae</taxon>
        <taxon>Halomonas</taxon>
    </lineage>
</organism>
<protein>
    <submittedName>
        <fullName evidence="9">Cytochrome c</fullName>
    </submittedName>
</protein>
<keyword evidence="3 6" id="KW-0479">Metal-binding</keyword>
<dbReference type="PROSITE" id="PS51007">
    <property type="entry name" value="CYTC"/>
    <property type="match status" value="1"/>
</dbReference>
<dbReference type="InterPro" id="IPR036909">
    <property type="entry name" value="Cyt_c-like_dom_sf"/>
</dbReference>
<keyword evidence="7" id="KW-0732">Signal</keyword>
<evidence type="ECO:0000256" key="2">
    <source>
        <dbReference type="ARBA" id="ARBA00022617"/>
    </source>
</evidence>
<accession>A0ABY9Z018</accession>